<dbReference type="InterPro" id="IPR011990">
    <property type="entry name" value="TPR-like_helical_dom_sf"/>
</dbReference>
<dbReference type="EMBL" id="FAOZ01000012">
    <property type="protein sequence ID" value="CUU57471.1"/>
    <property type="molecule type" value="Genomic_DNA"/>
</dbReference>
<proteinExistence type="predicted"/>
<accession>A0A0S4QQR9</accession>
<evidence type="ECO:0000313" key="1">
    <source>
        <dbReference type="EMBL" id="CUU57471.1"/>
    </source>
</evidence>
<protein>
    <recommendedName>
        <fullName evidence="3">Tetratricopeptide repeat-containing protein</fullName>
    </recommendedName>
</protein>
<keyword evidence="2" id="KW-1185">Reference proteome</keyword>
<sequence>MATDLPAHTEPSEPTEAAQAAGYGAAVRCARPQPVGVFPLPAGFLLIPGGDETAAVRRSLAAGMLPTAWPPQLAAIELAYQGDLAGAVALLTGDDPVTRYNRFVLSPAGSAAPAGAETEAATAAEDPLSLRTALGDELGILVDVVRFAGGQRSVPPILTGESEEIAALVWSAHAAHATAAGRIGDAARMLGRAIAAAHKAAPGLAAQLMATTAGLRRDVEGPTSEVIADLTAALNTLEPTDLVAVRAELHLTLGSVHHELAGAGQTGEDQAGEDLAGLRTAAEHYLAALRLITIDTAPELFASAQVSLAAAYLAMPMNSASDQLRIGVAMQGLRTALTVYTRKTHPQQWASTQLNLANALVHAPSSHRRDNLVEAVGRYQEVIANKVGLADPPAYARVLTSQGNALARLGAFPQATALLHEARTIFENSGDDESAATVRHLLDEIARHRALISSTAGS</sequence>
<dbReference type="SUPFAM" id="SSF48452">
    <property type="entry name" value="TPR-like"/>
    <property type="match status" value="1"/>
</dbReference>
<evidence type="ECO:0000313" key="2">
    <source>
        <dbReference type="Proteomes" id="UP000198802"/>
    </source>
</evidence>
<reference evidence="2" key="1">
    <citation type="submission" date="2015-11" db="EMBL/GenBank/DDBJ databases">
        <authorList>
            <person name="Varghese N."/>
        </authorList>
    </citation>
    <scope>NUCLEOTIDE SEQUENCE [LARGE SCALE GENOMIC DNA]</scope>
    <source>
        <strain evidence="2">DSM 45899</strain>
    </source>
</reference>
<dbReference type="RefSeq" id="WP_091278935.1">
    <property type="nucleotide sequence ID" value="NZ_FAOZ01000012.1"/>
</dbReference>
<dbReference type="Gene3D" id="1.25.40.10">
    <property type="entry name" value="Tetratricopeptide repeat domain"/>
    <property type="match status" value="1"/>
</dbReference>
<gene>
    <name evidence="1" type="ORF">Ga0074812_112131</name>
</gene>
<evidence type="ECO:0008006" key="3">
    <source>
        <dbReference type="Google" id="ProtNLM"/>
    </source>
</evidence>
<organism evidence="1 2">
    <name type="scientific">Parafrankia irregularis</name>
    <dbReference type="NCBI Taxonomy" id="795642"/>
    <lineage>
        <taxon>Bacteria</taxon>
        <taxon>Bacillati</taxon>
        <taxon>Actinomycetota</taxon>
        <taxon>Actinomycetes</taxon>
        <taxon>Frankiales</taxon>
        <taxon>Frankiaceae</taxon>
        <taxon>Parafrankia</taxon>
    </lineage>
</organism>
<dbReference type="Proteomes" id="UP000198802">
    <property type="component" value="Unassembled WGS sequence"/>
</dbReference>
<dbReference type="AlphaFoldDB" id="A0A0S4QQR9"/>
<name>A0A0S4QQR9_9ACTN</name>